<dbReference type="AlphaFoldDB" id="A0ABC8V2H7"/>
<proteinExistence type="predicted"/>
<dbReference type="InterPro" id="IPR025293">
    <property type="entry name" value="YfiR/HmsC-like"/>
</dbReference>
<reference evidence="1 2" key="1">
    <citation type="submission" date="2024-02" db="EMBL/GenBank/DDBJ databases">
        <authorList>
            <person name="Vignale AGUSTIN F."/>
            <person name="Sosa J E."/>
            <person name="Modenutti C."/>
        </authorList>
    </citation>
    <scope>NUCLEOTIDE SEQUENCE [LARGE SCALE GENOMIC DNA]</scope>
</reference>
<dbReference type="Proteomes" id="UP001642360">
    <property type="component" value="Unassembled WGS sequence"/>
</dbReference>
<protein>
    <recommendedName>
        <fullName evidence="3">YfiR family protein</fullName>
    </recommendedName>
</protein>
<name>A0ABC8V2H7_9AQUA</name>
<evidence type="ECO:0000313" key="2">
    <source>
        <dbReference type="Proteomes" id="UP001642360"/>
    </source>
</evidence>
<sequence>MMTQRDTPGAPRRAICEKMLRCAVVVQCMDFPFKEPWLAVRINRSQRSQRSLLPSRRWCMGCRIKGLPPAWAWVAVCLLALQTGWVGLVGQAHAEPSADEHELGVTRTVLGILGYTRWPTESAVLRLCVVGSTEYADDLLNGAPQTVGSQRLEVRRVVLSDARILAECEGIYAGQLDEAAWRKLMEQLAGRPLLTISERGELCRIGAMFCLRRRGEGAGFEVSLDSVARSGLRVNPK</sequence>
<organism evidence="1 2">
    <name type="scientific">Ilex paraguariensis</name>
    <name type="common">yerba mate</name>
    <dbReference type="NCBI Taxonomy" id="185542"/>
    <lineage>
        <taxon>Eukaryota</taxon>
        <taxon>Viridiplantae</taxon>
        <taxon>Streptophyta</taxon>
        <taxon>Embryophyta</taxon>
        <taxon>Tracheophyta</taxon>
        <taxon>Spermatophyta</taxon>
        <taxon>Magnoliopsida</taxon>
        <taxon>eudicotyledons</taxon>
        <taxon>Gunneridae</taxon>
        <taxon>Pentapetalae</taxon>
        <taxon>asterids</taxon>
        <taxon>campanulids</taxon>
        <taxon>Aquifoliales</taxon>
        <taxon>Aquifoliaceae</taxon>
        <taxon>Ilex</taxon>
    </lineage>
</organism>
<keyword evidence="2" id="KW-1185">Reference proteome</keyword>
<evidence type="ECO:0008006" key="3">
    <source>
        <dbReference type="Google" id="ProtNLM"/>
    </source>
</evidence>
<dbReference type="EMBL" id="CAUOFW020010039">
    <property type="protein sequence ID" value="CAK9187560.1"/>
    <property type="molecule type" value="Genomic_DNA"/>
</dbReference>
<dbReference type="Pfam" id="PF13689">
    <property type="entry name" value="DUF4154"/>
    <property type="match status" value="1"/>
</dbReference>
<comment type="caution">
    <text evidence="1">The sequence shown here is derived from an EMBL/GenBank/DDBJ whole genome shotgun (WGS) entry which is preliminary data.</text>
</comment>
<feature type="non-terminal residue" evidence="1">
    <location>
        <position position="237"/>
    </location>
</feature>
<gene>
    <name evidence="1" type="ORF">ILEXP_LOCUS58132</name>
</gene>
<evidence type="ECO:0000313" key="1">
    <source>
        <dbReference type="EMBL" id="CAK9187560.1"/>
    </source>
</evidence>
<accession>A0ABC8V2H7</accession>